<keyword evidence="9" id="KW-0456">Lyase</keyword>
<accession>A0A1W1DGY3</accession>
<keyword evidence="7" id="KW-1133">Transmembrane helix</keyword>
<feature type="transmembrane region" description="Helical" evidence="7">
    <location>
        <begin position="113"/>
        <end position="131"/>
    </location>
</feature>
<keyword evidence="6" id="KW-0408">Iron</keyword>
<reference evidence="9" key="1">
    <citation type="submission" date="2016-10" db="EMBL/GenBank/DDBJ databases">
        <authorList>
            <person name="de Groot N.N."/>
        </authorList>
    </citation>
    <scope>NUCLEOTIDE SEQUENCE</scope>
</reference>
<dbReference type="PANTHER" id="PTHR47870:SF1">
    <property type="entry name" value="CYTOCHROME C-TYPE BIOGENESIS PROTEIN CCMH"/>
    <property type="match status" value="1"/>
</dbReference>
<feature type="domain" description="CcmH/CycL/Ccl2/NrfF N-terminal" evidence="8">
    <location>
        <begin position="18"/>
        <end position="153"/>
    </location>
</feature>
<proteinExistence type="inferred from homology"/>
<dbReference type="InterPro" id="IPR038297">
    <property type="entry name" value="CcmH/CycL/NrfF/Ccl2_sf"/>
</dbReference>
<protein>
    <submittedName>
        <fullName evidence="9">Cytochrome c heme lyase subunit CcmL</fullName>
    </submittedName>
</protein>
<dbReference type="InterPro" id="IPR051263">
    <property type="entry name" value="C-type_cytochrome_biogenesis"/>
</dbReference>
<keyword evidence="2" id="KW-0349">Heme</keyword>
<keyword evidence="7" id="KW-0472">Membrane</keyword>
<evidence type="ECO:0000256" key="2">
    <source>
        <dbReference type="ARBA" id="ARBA00022617"/>
    </source>
</evidence>
<dbReference type="GO" id="GO:0005886">
    <property type="term" value="C:plasma membrane"/>
    <property type="evidence" value="ECO:0007669"/>
    <property type="project" value="TreeGrafter"/>
</dbReference>
<dbReference type="Pfam" id="PF03918">
    <property type="entry name" value="CcmH"/>
    <property type="match status" value="1"/>
</dbReference>
<dbReference type="Gene3D" id="1.10.8.640">
    <property type="entry name" value="Cytochrome C biogenesis protein"/>
    <property type="match status" value="1"/>
</dbReference>
<evidence type="ECO:0000259" key="8">
    <source>
        <dbReference type="Pfam" id="PF03918"/>
    </source>
</evidence>
<dbReference type="GO" id="GO:0046872">
    <property type="term" value="F:metal ion binding"/>
    <property type="evidence" value="ECO:0007669"/>
    <property type="project" value="UniProtKB-KW"/>
</dbReference>
<evidence type="ECO:0000256" key="5">
    <source>
        <dbReference type="ARBA" id="ARBA00022748"/>
    </source>
</evidence>
<dbReference type="EMBL" id="FPHT01000104">
    <property type="protein sequence ID" value="SFV80526.1"/>
    <property type="molecule type" value="Genomic_DNA"/>
</dbReference>
<evidence type="ECO:0000256" key="1">
    <source>
        <dbReference type="ARBA" id="ARBA00010342"/>
    </source>
</evidence>
<dbReference type="PANTHER" id="PTHR47870">
    <property type="entry name" value="CYTOCHROME C-TYPE BIOGENESIS PROTEIN CCMH"/>
    <property type="match status" value="1"/>
</dbReference>
<comment type="similarity">
    <text evidence="1">Belongs to the CcmH/CycL/Ccl2/NrfF family.</text>
</comment>
<evidence type="ECO:0000256" key="7">
    <source>
        <dbReference type="SAM" id="Phobius"/>
    </source>
</evidence>
<gene>
    <name evidence="9" type="ORF">MNB_SUP05-12-135</name>
</gene>
<evidence type="ECO:0000256" key="3">
    <source>
        <dbReference type="ARBA" id="ARBA00022723"/>
    </source>
</evidence>
<dbReference type="AlphaFoldDB" id="A0A1W1DGY3"/>
<dbReference type="GO" id="GO:0017004">
    <property type="term" value="P:cytochrome complex assembly"/>
    <property type="evidence" value="ECO:0007669"/>
    <property type="project" value="UniProtKB-KW"/>
</dbReference>
<evidence type="ECO:0000256" key="6">
    <source>
        <dbReference type="ARBA" id="ARBA00023004"/>
    </source>
</evidence>
<organism evidence="9">
    <name type="scientific">hydrothermal vent metagenome</name>
    <dbReference type="NCBI Taxonomy" id="652676"/>
    <lineage>
        <taxon>unclassified sequences</taxon>
        <taxon>metagenomes</taxon>
        <taxon>ecological metagenomes</taxon>
    </lineage>
</organism>
<evidence type="ECO:0000256" key="4">
    <source>
        <dbReference type="ARBA" id="ARBA00022729"/>
    </source>
</evidence>
<keyword evidence="4" id="KW-0732">Signal</keyword>
<dbReference type="GO" id="GO:0016829">
    <property type="term" value="F:lyase activity"/>
    <property type="evidence" value="ECO:0007669"/>
    <property type="project" value="UniProtKB-KW"/>
</dbReference>
<dbReference type="InterPro" id="IPR005616">
    <property type="entry name" value="CcmH/CycL/Ccl2/NrfF_N"/>
</dbReference>
<dbReference type="FunFam" id="1.10.8.640:FF:000001">
    <property type="entry name" value="Cytochrome c-type biogenesis protein"/>
    <property type="match status" value="1"/>
</dbReference>
<sequence>MRHFIPLKGVANVVSFILLLSLSQLIYAESIDAKEFTTQAQEVRYRALIDEIRCPVCQGQSIGGSNAGLAKDLREQVRRMIIKDNNDDEIRQFMVDRYGDFVVFKPPINPATYFLWFAPPIFLALGLFFFIRSLSNKKKITENKALDTSKAEELLK</sequence>
<dbReference type="CDD" id="cd16378">
    <property type="entry name" value="CcmH_N"/>
    <property type="match status" value="1"/>
</dbReference>
<evidence type="ECO:0000313" key="9">
    <source>
        <dbReference type="EMBL" id="SFV80526.1"/>
    </source>
</evidence>
<keyword evidence="3" id="KW-0479">Metal-binding</keyword>
<keyword evidence="5" id="KW-0201">Cytochrome c-type biogenesis</keyword>
<name>A0A1W1DGY3_9ZZZZ</name>
<keyword evidence="7" id="KW-0812">Transmembrane</keyword>